<evidence type="ECO:0008006" key="3">
    <source>
        <dbReference type="Google" id="ProtNLM"/>
    </source>
</evidence>
<organism evidence="1 2">
    <name type="scientific">Candidatus Scalindua rubra</name>
    <dbReference type="NCBI Taxonomy" id="1872076"/>
    <lineage>
        <taxon>Bacteria</taxon>
        <taxon>Pseudomonadati</taxon>
        <taxon>Planctomycetota</taxon>
        <taxon>Candidatus Brocadiia</taxon>
        <taxon>Candidatus Brocadiales</taxon>
        <taxon>Candidatus Scalinduaceae</taxon>
        <taxon>Candidatus Scalindua</taxon>
    </lineage>
</organism>
<accession>A0A1E3X4D8</accession>
<reference evidence="1 2" key="1">
    <citation type="submission" date="2016-07" db="EMBL/GenBank/DDBJ databases">
        <title>Draft genome of Scalindua rubra, obtained from a brine-seawater interface in the Red Sea, sheds light on salt adaptation in anammox bacteria.</title>
        <authorList>
            <person name="Speth D.R."/>
            <person name="Lagkouvardos I."/>
            <person name="Wang Y."/>
            <person name="Qian P.-Y."/>
            <person name="Dutilh B.E."/>
            <person name="Jetten M.S."/>
        </authorList>
    </citation>
    <scope>NUCLEOTIDE SEQUENCE [LARGE SCALE GENOMIC DNA]</scope>
    <source>
        <strain evidence="1">BSI-1</strain>
    </source>
</reference>
<comment type="caution">
    <text evidence="1">The sequence shown here is derived from an EMBL/GenBank/DDBJ whole genome shotgun (WGS) entry which is preliminary data.</text>
</comment>
<name>A0A1E3X4D8_9BACT</name>
<dbReference type="Proteomes" id="UP000094056">
    <property type="component" value="Unassembled WGS sequence"/>
</dbReference>
<evidence type="ECO:0000313" key="2">
    <source>
        <dbReference type="Proteomes" id="UP000094056"/>
    </source>
</evidence>
<feature type="non-terminal residue" evidence="1">
    <location>
        <position position="1"/>
    </location>
</feature>
<sequence>FRSTGKYLTLLGEINLKRGIYQSNTSPNSFCPLEAKLRFLYDYVSFAAAEYISYSLASMTPQEFVKHCEKWSLMKPSAYTVTKVINYVGNFLEKSGFYDAIRAEESIPKEAITLAISMDATSVLLKKEGWRHAVAATISTYNMDGDRLNTIYIGRMPEKNKIKIKKLLEKEVESILSKQQFKRIVCIADGARENWVYFRKKYPNAIHITDFFHVAEHLSKLSELLFNNSSESKAWYKKYRSILKNTPNGAAKTIRAVRYRRCLVRDNSDIEKELKYLQQNQRRMNYFEHRFSLLAKPP</sequence>
<evidence type="ECO:0000313" key="1">
    <source>
        <dbReference type="EMBL" id="ODS30478.1"/>
    </source>
</evidence>
<protein>
    <recommendedName>
        <fullName evidence="3">Transposase</fullName>
    </recommendedName>
</protein>
<proteinExistence type="predicted"/>
<dbReference type="AlphaFoldDB" id="A0A1E3X4D8"/>
<gene>
    <name evidence="1" type="ORF">SCARUB_04407</name>
</gene>
<dbReference type="EMBL" id="MAYW01000218">
    <property type="protein sequence ID" value="ODS30478.1"/>
    <property type="molecule type" value="Genomic_DNA"/>
</dbReference>